<organism evidence="3 4">
    <name type="scientific">Streptomyces coryli</name>
    <dbReference type="NCBI Taxonomy" id="1128680"/>
    <lineage>
        <taxon>Bacteria</taxon>
        <taxon>Bacillati</taxon>
        <taxon>Actinomycetota</taxon>
        <taxon>Actinomycetes</taxon>
        <taxon>Kitasatosporales</taxon>
        <taxon>Streptomycetaceae</taxon>
        <taxon>Streptomyces</taxon>
    </lineage>
</organism>
<keyword evidence="4" id="KW-1185">Reference proteome</keyword>
<dbReference type="EMBL" id="JAAKZV010000019">
    <property type="protein sequence ID" value="NGN63675.1"/>
    <property type="molecule type" value="Genomic_DNA"/>
</dbReference>
<protein>
    <submittedName>
        <fullName evidence="3">DUF4229 domain-containing protein</fullName>
    </submittedName>
</protein>
<gene>
    <name evidence="3" type="ORF">G5C51_07105</name>
</gene>
<evidence type="ECO:0000313" key="4">
    <source>
        <dbReference type="Proteomes" id="UP000481583"/>
    </source>
</evidence>
<dbReference type="Proteomes" id="UP000481583">
    <property type="component" value="Unassembled WGS sequence"/>
</dbReference>
<feature type="transmembrane region" description="Helical" evidence="2">
    <location>
        <begin position="12"/>
        <end position="33"/>
    </location>
</feature>
<evidence type="ECO:0000313" key="3">
    <source>
        <dbReference type="EMBL" id="NGN63675.1"/>
    </source>
</evidence>
<keyword evidence="2" id="KW-1133">Transmembrane helix</keyword>
<dbReference type="InterPro" id="IPR025323">
    <property type="entry name" value="DUF4229"/>
</dbReference>
<keyword evidence="2" id="KW-0472">Membrane</keyword>
<name>A0A6G4TUL9_9ACTN</name>
<dbReference type="AlphaFoldDB" id="A0A6G4TUL9"/>
<feature type="transmembrane region" description="Helical" evidence="2">
    <location>
        <begin position="45"/>
        <end position="64"/>
    </location>
</feature>
<accession>A0A6G4TUL9</accession>
<reference evidence="3 4" key="1">
    <citation type="submission" date="2020-02" db="EMBL/GenBank/DDBJ databases">
        <title>Whole-genome analyses of novel actinobacteria.</title>
        <authorList>
            <person name="Sahin N."/>
        </authorList>
    </citation>
    <scope>NUCLEOTIDE SEQUENCE [LARGE SCALE GENOMIC DNA]</scope>
    <source>
        <strain evidence="3 4">A7024</strain>
    </source>
</reference>
<proteinExistence type="predicted"/>
<evidence type="ECO:0000256" key="2">
    <source>
        <dbReference type="SAM" id="Phobius"/>
    </source>
</evidence>
<keyword evidence="2" id="KW-0812">Transmembrane</keyword>
<feature type="region of interest" description="Disordered" evidence="1">
    <location>
        <begin position="86"/>
        <end position="111"/>
    </location>
</feature>
<dbReference type="Pfam" id="PF14012">
    <property type="entry name" value="DUF4229"/>
    <property type="match status" value="1"/>
</dbReference>
<dbReference type="RefSeq" id="WP_165233510.1">
    <property type="nucleotide sequence ID" value="NZ_JAAKZV010000019.1"/>
</dbReference>
<comment type="caution">
    <text evidence="3">The sequence shown here is derived from an EMBL/GenBank/DDBJ whole genome shotgun (WGS) entry which is preliminary data.</text>
</comment>
<evidence type="ECO:0000256" key="1">
    <source>
        <dbReference type="SAM" id="MobiDB-lite"/>
    </source>
</evidence>
<sequence length="111" mass="12327">MSTPKPSAALRYTAMRLGIFAVCFIVLAGLVRLRVLPAGLGDSNYLWVLLLALVVSMPLSLVLLRRQRDEMSAQIVGRMDRAKERLDANRDMEDEAVDNAAAAERRNDAQQ</sequence>